<dbReference type="EMBL" id="OC326306">
    <property type="protein sequence ID" value="CAD7415617.1"/>
    <property type="molecule type" value="Genomic_DNA"/>
</dbReference>
<dbReference type="AlphaFoldDB" id="A0A7R9HDS0"/>
<name>A0A7R9HDS0_TIMCR</name>
<protein>
    <submittedName>
        <fullName evidence="2">Uncharacterized protein</fullName>
    </submittedName>
</protein>
<feature type="compositionally biased region" description="Polar residues" evidence="1">
    <location>
        <begin position="1"/>
        <end position="13"/>
    </location>
</feature>
<evidence type="ECO:0000256" key="1">
    <source>
        <dbReference type="SAM" id="MobiDB-lite"/>
    </source>
</evidence>
<organism evidence="2">
    <name type="scientific">Timema cristinae</name>
    <name type="common">Walking stick</name>
    <dbReference type="NCBI Taxonomy" id="61476"/>
    <lineage>
        <taxon>Eukaryota</taxon>
        <taxon>Metazoa</taxon>
        <taxon>Ecdysozoa</taxon>
        <taxon>Arthropoda</taxon>
        <taxon>Hexapoda</taxon>
        <taxon>Insecta</taxon>
        <taxon>Pterygota</taxon>
        <taxon>Neoptera</taxon>
        <taxon>Polyneoptera</taxon>
        <taxon>Phasmatodea</taxon>
        <taxon>Timematodea</taxon>
        <taxon>Timematoidea</taxon>
        <taxon>Timematidae</taxon>
        <taxon>Timema</taxon>
    </lineage>
</organism>
<evidence type="ECO:0000313" key="2">
    <source>
        <dbReference type="EMBL" id="CAD7415617.1"/>
    </source>
</evidence>
<feature type="region of interest" description="Disordered" evidence="1">
    <location>
        <begin position="1"/>
        <end position="60"/>
    </location>
</feature>
<reference evidence="2" key="1">
    <citation type="submission" date="2020-11" db="EMBL/GenBank/DDBJ databases">
        <authorList>
            <person name="Tran Van P."/>
        </authorList>
    </citation>
    <scope>NUCLEOTIDE SEQUENCE</scope>
</reference>
<sequence length="60" mass="6709">MCLQTMKTVTTRVRPSATRSDDEKRTPRRNRSGGMPSRKATTLYKTWSPPANKLTVPGTS</sequence>
<gene>
    <name evidence="2" type="ORF">TCEB3V08_LOCUS12489</name>
</gene>
<accession>A0A7R9HDS0</accession>
<proteinExistence type="predicted"/>